<keyword evidence="3" id="KW-1185">Reference proteome</keyword>
<feature type="compositionally biased region" description="Low complexity" evidence="1">
    <location>
        <begin position="85"/>
        <end position="94"/>
    </location>
</feature>
<feature type="region of interest" description="Disordered" evidence="1">
    <location>
        <begin position="72"/>
        <end position="94"/>
    </location>
</feature>
<sequence length="311" mass="35545">MARLYIPGLPFRKDPVPTASRIKSQPAFRSFPYHPSVIFRPNVPLPATRPCFSSHVPVFSPKSAVRSFQEMRKGSNLPVRSQVRTTSTPKPPVVGTTVVQDQLKETLSRLHERRAARQARSRPWAQARSTTKPPLPQRPAPTPTSATHVRMTAREMVAKIDAILAKYAAPRARVPRVPVSCVPVVRKDKSKKRVRFCETTEVLTVPRWIERKEHVFPGPLSCLGHLQGWKVTPLREPDEDGEMEKYTTYWGSDTYVCLSYHNANSPCNRYMCAWNSLARIQAKRPAWQPPMVFSGWLKMREKLREQGEFRL</sequence>
<proteinExistence type="predicted"/>
<dbReference type="GeneID" id="37073249"/>
<dbReference type="RefSeq" id="XP_025429341.1">
    <property type="nucleotide sequence ID" value="XM_025572021.1"/>
</dbReference>
<dbReference type="EMBL" id="KZ821244">
    <property type="protein sequence ID" value="PYH43359.1"/>
    <property type="molecule type" value="Genomic_DNA"/>
</dbReference>
<evidence type="ECO:0000256" key="1">
    <source>
        <dbReference type="SAM" id="MobiDB-lite"/>
    </source>
</evidence>
<evidence type="ECO:0000313" key="2">
    <source>
        <dbReference type="EMBL" id="PYH43359.1"/>
    </source>
</evidence>
<gene>
    <name evidence="2" type="ORF">BP01DRAFT_301232</name>
</gene>
<accession>A0A318Z885</accession>
<protein>
    <submittedName>
        <fullName evidence="2">Uncharacterized protein</fullName>
    </submittedName>
</protein>
<reference evidence="2 3" key="1">
    <citation type="submission" date="2016-12" db="EMBL/GenBank/DDBJ databases">
        <title>The genomes of Aspergillus section Nigri reveals drivers in fungal speciation.</title>
        <authorList>
            <consortium name="DOE Joint Genome Institute"/>
            <person name="Vesth T.C."/>
            <person name="Nybo J."/>
            <person name="Theobald S."/>
            <person name="Brandl J."/>
            <person name="Frisvad J.C."/>
            <person name="Nielsen K.F."/>
            <person name="Lyhne E.K."/>
            <person name="Kogle M.E."/>
            <person name="Kuo A."/>
            <person name="Riley R."/>
            <person name="Clum A."/>
            <person name="Nolan M."/>
            <person name="Lipzen A."/>
            <person name="Salamov A."/>
            <person name="Henrissat B."/>
            <person name="Wiebenga A."/>
            <person name="De Vries R.P."/>
            <person name="Grigoriev I.V."/>
            <person name="Mortensen U.H."/>
            <person name="Andersen M.R."/>
            <person name="Baker S.E."/>
        </authorList>
    </citation>
    <scope>NUCLEOTIDE SEQUENCE [LARGE SCALE GENOMIC DNA]</scope>
    <source>
        <strain evidence="2 3">JOP 1030-1</strain>
    </source>
</reference>
<organism evidence="2 3">
    <name type="scientific">Aspergillus saccharolyticus JOP 1030-1</name>
    <dbReference type="NCBI Taxonomy" id="1450539"/>
    <lineage>
        <taxon>Eukaryota</taxon>
        <taxon>Fungi</taxon>
        <taxon>Dikarya</taxon>
        <taxon>Ascomycota</taxon>
        <taxon>Pezizomycotina</taxon>
        <taxon>Eurotiomycetes</taxon>
        <taxon>Eurotiomycetidae</taxon>
        <taxon>Eurotiales</taxon>
        <taxon>Aspergillaceae</taxon>
        <taxon>Aspergillus</taxon>
        <taxon>Aspergillus subgen. Circumdati</taxon>
    </lineage>
</organism>
<dbReference type="Proteomes" id="UP000248349">
    <property type="component" value="Unassembled WGS sequence"/>
</dbReference>
<name>A0A318Z885_9EURO</name>
<feature type="compositionally biased region" description="Pro residues" evidence="1">
    <location>
        <begin position="133"/>
        <end position="142"/>
    </location>
</feature>
<dbReference type="AlphaFoldDB" id="A0A318Z885"/>
<evidence type="ECO:0000313" key="3">
    <source>
        <dbReference type="Proteomes" id="UP000248349"/>
    </source>
</evidence>
<feature type="region of interest" description="Disordered" evidence="1">
    <location>
        <begin position="110"/>
        <end position="147"/>
    </location>
</feature>
<dbReference type="OrthoDB" id="4221626at2759"/>